<evidence type="ECO:0000256" key="1">
    <source>
        <dbReference type="ARBA" id="ARBA00004651"/>
    </source>
</evidence>
<feature type="transmembrane region" description="Helical" evidence="6">
    <location>
        <begin position="121"/>
        <end position="142"/>
    </location>
</feature>
<dbReference type="Gene3D" id="1.20.1250.20">
    <property type="entry name" value="MFS general substrate transporter like domains"/>
    <property type="match status" value="1"/>
</dbReference>
<name>A0ABQ5R0H2_9ACTN</name>
<evidence type="ECO:0000313" key="9">
    <source>
        <dbReference type="Proteomes" id="UP001144280"/>
    </source>
</evidence>
<dbReference type="SUPFAM" id="SSF103473">
    <property type="entry name" value="MFS general substrate transporter"/>
    <property type="match status" value="1"/>
</dbReference>
<dbReference type="PROSITE" id="PS50850">
    <property type="entry name" value="MFS"/>
    <property type="match status" value="1"/>
</dbReference>
<comment type="caution">
    <text evidence="8">The sequence shown here is derived from an EMBL/GenBank/DDBJ whole genome shotgun (WGS) entry which is preliminary data.</text>
</comment>
<dbReference type="InterPro" id="IPR011701">
    <property type="entry name" value="MFS"/>
</dbReference>
<keyword evidence="3 6" id="KW-0812">Transmembrane</keyword>
<dbReference type="PANTHER" id="PTHR43124">
    <property type="entry name" value="PURINE EFFLUX PUMP PBUE"/>
    <property type="match status" value="1"/>
</dbReference>
<dbReference type="InterPro" id="IPR036259">
    <property type="entry name" value="MFS_trans_sf"/>
</dbReference>
<feature type="transmembrane region" description="Helical" evidence="6">
    <location>
        <begin position="259"/>
        <end position="277"/>
    </location>
</feature>
<evidence type="ECO:0000256" key="6">
    <source>
        <dbReference type="SAM" id="Phobius"/>
    </source>
</evidence>
<dbReference type="InterPro" id="IPR020846">
    <property type="entry name" value="MFS_dom"/>
</dbReference>
<keyword evidence="2" id="KW-1003">Cell membrane</keyword>
<comment type="subcellular location">
    <subcellularLocation>
        <location evidence="1">Cell membrane</location>
        <topology evidence="1">Multi-pass membrane protein</topology>
    </subcellularLocation>
</comment>
<accession>A0ABQ5R0H2</accession>
<feature type="transmembrane region" description="Helical" evidence="6">
    <location>
        <begin position="87"/>
        <end position="109"/>
    </location>
</feature>
<sequence>MLMVFGLTTGEFVIAGILPDVAADLSVSVAATGLLVTAYAVGMIVGGPSITVLTARVARKPLIVALIAVSVIGNLGSAIAPNYPVLLASRFAAGSVVATFFAVAIATAISMSPPDKHASTVAKVALGMNLGIVLGTPIGTVIGHNVGWRATFLTVAAVSVAALLLVLRFVPDQPAATSGPVLSELRVFGDRRVQWALALTALGNLGVITVFTYIAPLLTGVSGFTADAVAVLLLVYGVGAVAGNFLGGWLADKALMPSLIGLLAALAGVLALFWLVGDSKATATIMVFATGVLAFAIIPGMQARVLTTARSAPTLAIAVNASGFQLAAAFAGWLGGRVIDSGLGMRSLYLVGAALTVTGVAVAVHILRRDRAALRYGEGTARDRTVPSRFASRRIRPVRSGRGWRP</sequence>
<feature type="domain" description="Major facilitator superfamily (MFS) profile" evidence="7">
    <location>
        <begin position="1"/>
        <end position="371"/>
    </location>
</feature>
<evidence type="ECO:0000256" key="2">
    <source>
        <dbReference type="ARBA" id="ARBA00022475"/>
    </source>
</evidence>
<dbReference type="PANTHER" id="PTHR43124:SF8">
    <property type="entry name" value="INNER MEMBRANE TRANSPORT PROTEIN YDHP"/>
    <property type="match status" value="1"/>
</dbReference>
<feature type="transmembrane region" description="Helical" evidence="6">
    <location>
        <begin position="347"/>
        <end position="367"/>
    </location>
</feature>
<evidence type="ECO:0000259" key="7">
    <source>
        <dbReference type="PROSITE" id="PS50850"/>
    </source>
</evidence>
<protein>
    <submittedName>
        <fullName evidence="8">MFS transporter</fullName>
    </submittedName>
</protein>
<feature type="transmembrane region" description="Helical" evidence="6">
    <location>
        <begin position="25"/>
        <end position="50"/>
    </location>
</feature>
<reference evidence="8" key="1">
    <citation type="submission" date="2022-12" db="EMBL/GenBank/DDBJ databases">
        <title>New Phytohabitans aurantiacus sp. RD004123 nov., an actinomycete isolated from soil.</title>
        <authorList>
            <person name="Triningsih D.W."/>
            <person name="Harunari E."/>
            <person name="Igarashi Y."/>
        </authorList>
    </citation>
    <scope>NUCLEOTIDE SEQUENCE</scope>
    <source>
        <strain evidence="8">RD004123</strain>
    </source>
</reference>
<evidence type="ECO:0000256" key="4">
    <source>
        <dbReference type="ARBA" id="ARBA00022989"/>
    </source>
</evidence>
<dbReference type="Pfam" id="PF07690">
    <property type="entry name" value="MFS_1"/>
    <property type="match status" value="1"/>
</dbReference>
<keyword evidence="9" id="KW-1185">Reference proteome</keyword>
<feature type="transmembrane region" description="Helical" evidence="6">
    <location>
        <begin position="148"/>
        <end position="170"/>
    </location>
</feature>
<proteinExistence type="predicted"/>
<keyword evidence="5 6" id="KW-0472">Membrane</keyword>
<organism evidence="8 9">
    <name type="scientific">Phytohabitans aurantiacus</name>
    <dbReference type="NCBI Taxonomy" id="3016789"/>
    <lineage>
        <taxon>Bacteria</taxon>
        <taxon>Bacillati</taxon>
        <taxon>Actinomycetota</taxon>
        <taxon>Actinomycetes</taxon>
        <taxon>Micromonosporales</taxon>
        <taxon>Micromonosporaceae</taxon>
    </lineage>
</organism>
<keyword evidence="4 6" id="KW-1133">Transmembrane helix</keyword>
<dbReference type="EMBL" id="BSDI01000026">
    <property type="protein sequence ID" value="GLH99676.1"/>
    <property type="molecule type" value="Genomic_DNA"/>
</dbReference>
<feature type="transmembrane region" description="Helical" evidence="6">
    <location>
        <begin position="228"/>
        <end position="247"/>
    </location>
</feature>
<evidence type="ECO:0000256" key="5">
    <source>
        <dbReference type="ARBA" id="ARBA00023136"/>
    </source>
</evidence>
<feature type="transmembrane region" description="Helical" evidence="6">
    <location>
        <begin position="195"/>
        <end position="216"/>
    </location>
</feature>
<feature type="transmembrane region" description="Helical" evidence="6">
    <location>
        <begin position="62"/>
        <end position="81"/>
    </location>
</feature>
<feature type="transmembrane region" description="Helical" evidence="6">
    <location>
        <begin position="283"/>
        <end position="303"/>
    </location>
</feature>
<dbReference type="InterPro" id="IPR050189">
    <property type="entry name" value="MFS_Efflux_Transporters"/>
</dbReference>
<evidence type="ECO:0000313" key="8">
    <source>
        <dbReference type="EMBL" id="GLH99676.1"/>
    </source>
</evidence>
<dbReference type="CDD" id="cd17324">
    <property type="entry name" value="MFS_NepI_like"/>
    <property type="match status" value="1"/>
</dbReference>
<dbReference type="Proteomes" id="UP001144280">
    <property type="component" value="Unassembled WGS sequence"/>
</dbReference>
<feature type="transmembrane region" description="Helical" evidence="6">
    <location>
        <begin position="315"/>
        <end position="335"/>
    </location>
</feature>
<gene>
    <name evidence="8" type="ORF">Pa4123_49520</name>
</gene>
<evidence type="ECO:0000256" key="3">
    <source>
        <dbReference type="ARBA" id="ARBA00022692"/>
    </source>
</evidence>